<evidence type="ECO:0000256" key="4">
    <source>
        <dbReference type="ARBA" id="ARBA00023170"/>
    </source>
</evidence>
<sequence>MKLKSNLVAGPYRYLTSWRNPEDPAEGECSYRIDTHGFPQLVTAKGARILYRGGSWNGFLFTGVSWQRMRRVLKFSVVFTGEDFSYQYETLTSSVITRMVLDPYGIAQRFQWSDRTQNWDAIATRPADQCDDYALCGINSNCNVNDFPICECLDGFIPKFQEKWDSSDWSGGCLRRTKLNCVNGDRFLMYTNVKLPDTSASWFDKRMSIEECKTVCLKNCSCIAYAYLDVRYGGSSCLLWFDNIVDMRKHADQGQDIYIRLESSELDHIKNKRNLNIKKLAGTLGGVIAFIIGLTTLLLASSTFRKKLELWLKDLGGILPLKIV</sequence>
<keyword evidence="5" id="KW-0812">Transmembrane</keyword>
<organism evidence="7 8">
    <name type="scientific">Cicer arietinum</name>
    <name type="common">Chickpea</name>
    <name type="synonym">Garbanzo</name>
    <dbReference type="NCBI Taxonomy" id="3827"/>
    <lineage>
        <taxon>Eukaryota</taxon>
        <taxon>Viridiplantae</taxon>
        <taxon>Streptophyta</taxon>
        <taxon>Embryophyta</taxon>
        <taxon>Tracheophyta</taxon>
        <taxon>Spermatophyta</taxon>
        <taxon>Magnoliopsida</taxon>
        <taxon>eudicotyledons</taxon>
        <taxon>Gunneridae</taxon>
        <taxon>Pentapetalae</taxon>
        <taxon>rosids</taxon>
        <taxon>fabids</taxon>
        <taxon>Fabales</taxon>
        <taxon>Fabaceae</taxon>
        <taxon>Papilionoideae</taxon>
        <taxon>50 kb inversion clade</taxon>
        <taxon>NPAAA clade</taxon>
        <taxon>Hologalegina</taxon>
        <taxon>IRL clade</taxon>
        <taxon>Cicereae</taxon>
        <taxon>Cicer</taxon>
    </lineage>
</organism>
<keyword evidence="3" id="KW-1015">Disulfide bond</keyword>
<feature type="domain" description="Apple" evidence="6">
    <location>
        <begin position="181"/>
        <end position="262"/>
    </location>
</feature>
<dbReference type="OrthoDB" id="785331at2759"/>
<dbReference type="FunFam" id="3.50.4.10:FF:000002">
    <property type="entry name" value="G-type lectin S-receptor-like serine/threonine-protein kinase"/>
    <property type="match status" value="1"/>
</dbReference>
<evidence type="ECO:0000313" key="9">
    <source>
        <dbReference type="RefSeq" id="XP_012571120.1"/>
    </source>
</evidence>
<dbReference type="InterPro" id="IPR003609">
    <property type="entry name" value="Pan_app"/>
</dbReference>
<evidence type="ECO:0000256" key="3">
    <source>
        <dbReference type="ARBA" id="ARBA00023157"/>
    </source>
</evidence>
<dbReference type="InterPro" id="IPR000858">
    <property type="entry name" value="S_locus_glycoprot_dom"/>
</dbReference>
<reference evidence="7" key="1">
    <citation type="journal article" date="2013" name="Nat. Biotechnol.">
        <title>Draft genome sequence of chickpea (Cicer arietinum) provides a resource for trait improvement.</title>
        <authorList>
            <person name="Varshney R.K."/>
            <person name="Song C."/>
            <person name="Saxena R.K."/>
            <person name="Azam S."/>
            <person name="Yu S."/>
            <person name="Sharpe A.G."/>
            <person name="Cannon S."/>
            <person name="Baek J."/>
            <person name="Rosen B.D."/>
            <person name="Tar'an B."/>
            <person name="Millan T."/>
            <person name="Zhang X."/>
            <person name="Ramsay L.D."/>
            <person name="Iwata A."/>
            <person name="Wang Y."/>
            <person name="Nelson W."/>
            <person name="Farmer A.D."/>
            <person name="Gaur P.M."/>
            <person name="Soderlund C."/>
            <person name="Penmetsa R.V."/>
            <person name="Xu C."/>
            <person name="Bharti A.K."/>
            <person name="He W."/>
            <person name="Winter P."/>
            <person name="Zhao S."/>
            <person name="Hane J.K."/>
            <person name="Carrasquilla-Garcia N."/>
            <person name="Condie J.A."/>
            <person name="Upadhyaya H.D."/>
            <person name="Luo M.C."/>
            <person name="Thudi M."/>
            <person name="Gowda C.L."/>
            <person name="Singh N.P."/>
            <person name="Lichtenzveig J."/>
            <person name="Gali K.K."/>
            <person name="Rubio J."/>
            <person name="Nadarajan N."/>
            <person name="Dolezel J."/>
            <person name="Bansal K.C."/>
            <person name="Xu X."/>
            <person name="Edwards D."/>
            <person name="Zhang G."/>
            <person name="Kahl G."/>
            <person name="Gil J."/>
            <person name="Singh K.B."/>
            <person name="Datta S.K."/>
            <person name="Jackson S.A."/>
            <person name="Wang J."/>
            <person name="Cook D.R."/>
        </authorList>
    </citation>
    <scope>NUCLEOTIDE SEQUENCE [LARGE SCALE GENOMIC DNA]</scope>
    <source>
        <strain evidence="7">cv. CDC Frontier</strain>
    </source>
</reference>
<evidence type="ECO:0000256" key="1">
    <source>
        <dbReference type="ARBA" id="ARBA00022553"/>
    </source>
</evidence>
<dbReference type="SMART" id="SM00473">
    <property type="entry name" value="PAN_AP"/>
    <property type="match status" value="1"/>
</dbReference>
<dbReference type="RefSeq" id="XP_012571119.1">
    <property type="nucleotide sequence ID" value="XM_012715665.2"/>
</dbReference>
<dbReference type="PROSITE" id="PS50948">
    <property type="entry name" value="PAN"/>
    <property type="match status" value="1"/>
</dbReference>
<dbReference type="Pfam" id="PF00954">
    <property type="entry name" value="S_locus_glycop"/>
    <property type="match status" value="1"/>
</dbReference>
<dbReference type="PANTHER" id="PTHR32444">
    <property type="entry name" value="BULB-TYPE LECTIN DOMAIN-CONTAINING PROTEIN"/>
    <property type="match status" value="1"/>
</dbReference>
<reference evidence="8 9" key="2">
    <citation type="submission" date="2025-04" db="UniProtKB">
        <authorList>
            <consortium name="RefSeq"/>
        </authorList>
    </citation>
    <scope>IDENTIFICATION</scope>
    <source>
        <tissue evidence="8 9">Etiolated seedlings</tissue>
    </source>
</reference>
<keyword evidence="1" id="KW-0597">Phosphoprotein</keyword>
<keyword evidence="2" id="KW-0732">Signal</keyword>
<keyword evidence="5" id="KW-1133">Transmembrane helix</keyword>
<gene>
    <name evidence="8 9" type="primary">LOC105851144</name>
</gene>
<dbReference type="RefSeq" id="XP_012571120.1">
    <property type="nucleotide sequence ID" value="XM_012715666.2"/>
</dbReference>
<dbReference type="CDD" id="cd01098">
    <property type="entry name" value="PAN_AP_plant"/>
    <property type="match status" value="1"/>
</dbReference>
<evidence type="ECO:0000256" key="2">
    <source>
        <dbReference type="ARBA" id="ARBA00022729"/>
    </source>
</evidence>
<evidence type="ECO:0000313" key="8">
    <source>
        <dbReference type="RefSeq" id="XP_012571119.1"/>
    </source>
</evidence>
<name>A0A1S3E6X4_CICAR</name>
<dbReference type="GO" id="GO:0048544">
    <property type="term" value="P:recognition of pollen"/>
    <property type="evidence" value="ECO:0007669"/>
    <property type="project" value="InterPro"/>
</dbReference>
<keyword evidence="5" id="KW-0472">Membrane</keyword>
<proteinExistence type="predicted"/>
<keyword evidence="4" id="KW-0675">Receptor</keyword>
<accession>A0A1S3E6X4</accession>
<evidence type="ECO:0000259" key="6">
    <source>
        <dbReference type="PROSITE" id="PS50948"/>
    </source>
</evidence>
<evidence type="ECO:0000313" key="7">
    <source>
        <dbReference type="Proteomes" id="UP000087171"/>
    </source>
</evidence>
<protein>
    <submittedName>
        <fullName evidence="8 9">G-type lectin S-receptor-like serine/threonine-protein kinase At4g27290 isoform X1</fullName>
    </submittedName>
</protein>
<dbReference type="STRING" id="3827.A0A1S3E6X4"/>
<keyword evidence="7" id="KW-1185">Reference proteome</keyword>
<dbReference type="AlphaFoldDB" id="A0A1S3E6X4"/>
<dbReference type="PANTHER" id="PTHR32444:SF252">
    <property type="entry name" value="S-LOCUS GLYCOPROTEIN FAMILY PROTEIN"/>
    <property type="match status" value="1"/>
</dbReference>
<evidence type="ECO:0000256" key="5">
    <source>
        <dbReference type="SAM" id="Phobius"/>
    </source>
</evidence>
<feature type="transmembrane region" description="Helical" evidence="5">
    <location>
        <begin position="280"/>
        <end position="300"/>
    </location>
</feature>
<dbReference type="Proteomes" id="UP000087171">
    <property type="component" value="Chromosome Ca5"/>
</dbReference>
<dbReference type="Gene3D" id="3.50.4.10">
    <property type="entry name" value="Hepatocyte Growth Factor"/>
    <property type="match status" value="1"/>
</dbReference>
<dbReference type="Pfam" id="PF08276">
    <property type="entry name" value="PAN_2"/>
    <property type="match status" value="1"/>
</dbReference>